<gene>
    <name evidence="3" type="ORF">FRACYDRAFT_197036</name>
</gene>
<organism evidence="3 4">
    <name type="scientific">Fragilariopsis cylindrus CCMP1102</name>
    <dbReference type="NCBI Taxonomy" id="635003"/>
    <lineage>
        <taxon>Eukaryota</taxon>
        <taxon>Sar</taxon>
        <taxon>Stramenopiles</taxon>
        <taxon>Ochrophyta</taxon>
        <taxon>Bacillariophyta</taxon>
        <taxon>Bacillariophyceae</taxon>
        <taxon>Bacillariophycidae</taxon>
        <taxon>Bacillariales</taxon>
        <taxon>Bacillariaceae</taxon>
        <taxon>Fragilariopsis</taxon>
    </lineage>
</organism>
<dbReference type="PANTHER" id="PTHR11079">
    <property type="entry name" value="CYTOSINE DEAMINASE FAMILY MEMBER"/>
    <property type="match status" value="1"/>
</dbReference>
<evidence type="ECO:0000313" key="3">
    <source>
        <dbReference type="EMBL" id="OEU07842.1"/>
    </source>
</evidence>
<dbReference type="Pfam" id="PF01985">
    <property type="entry name" value="CRS1_YhbY"/>
    <property type="match status" value="1"/>
</dbReference>
<dbReference type="AlphaFoldDB" id="A0A1E7EPD6"/>
<accession>A0A1E7EPD6</accession>
<dbReference type="PROSITE" id="PS51747">
    <property type="entry name" value="CYT_DCMP_DEAMINASES_2"/>
    <property type="match status" value="1"/>
</dbReference>
<name>A0A1E7EPD6_9STRA</name>
<dbReference type="KEGG" id="fcy:FRACYDRAFT_197036"/>
<dbReference type="InParanoid" id="A0A1E7EPD6"/>
<keyword evidence="4" id="KW-1185">Reference proteome</keyword>
<dbReference type="InterPro" id="IPR001890">
    <property type="entry name" value="RNA-binding_CRM"/>
</dbReference>
<evidence type="ECO:0000256" key="1">
    <source>
        <dbReference type="ARBA" id="ARBA00022884"/>
    </source>
</evidence>
<dbReference type="PANTHER" id="PTHR11079:SF162">
    <property type="entry name" value="RIBOFLAVIN BIOSYNTHESIS PROTEIN PYRD, CHLOROPLASTIC"/>
    <property type="match status" value="1"/>
</dbReference>
<dbReference type="GO" id="GO:0008835">
    <property type="term" value="F:diaminohydroxyphosphoribosylaminopyrimidine deaminase activity"/>
    <property type="evidence" value="ECO:0007669"/>
    <property type="project" value="TreeGrafter"/>
</dbReference>
<evidence type="ECO:0000313" key="4">
    <source>
        <dbReference type="Proteomes" id="UP000095751"/>
    </source>
</evidence>
<dbReference type="Gene3D" id="3.40.140.10">
    <property type="entry name" value="Cytidine Deaminase, domain 2"/>
    <property type="match status" value="1"/>
</dbReference>
<dbReference type="OrthoDB" id="252265at2759"/>
<dbReference type="SUPFAM" id="SSF75471">
    <property type="entry name" value="YhbY-like"/>
    <property type="match status" value="1"/>
</dbReference>
<dbReference type="GO" id="GO:0003723">
    <property type="term" value="F:RNA binding"/>
    <property type="evidence" value="ECO:0007669"/>
    <property type="project" value="UniProtKB-KW"/>
</dbReference>
<protein>
    <submittedName>
        <fullName evidence="3">dCMP_cyt_deam_1-domain-containing protein</fullName>
    </submittedName>
</protein>
<proteinExistence type="predicted"/>
<dbReference type="Pfam" id="PF00383">
    <property type="entry name" value="dCMP_cyt_deam_1"/>
    <property type="match status" value="1"/>
</dbReference>
<dbReference type="Gene3D" id="3.30.110.60">
    <property type="entry name" value="YhbY-like"/>
    <property type="match status" value="1"/>
</dbReference>
<dbReference type="CDD" id="cd01284">
    <property type="entry name" value="Riboflavin_deaminase-reductase"/>
    <property type="match status" value="1"/>
</dbReference>
<reference evidence="3 4" key="1">
    <citation type="submission" date="2016-09" db="EMBL/GenBank/DDBJ databases">
        <title>Extensive genetic diversity and differential bi-allelic expression allows diatom success in the polar Southern Ocean.</title>
        <authorList>
            <consortium name="DOE Joint Genome Institute"/>
            <person name="Mock T."/>
            <person name="Otillar R.P."/>
            <person name="Strauss J."/>
            <person name="Dupont C."/>
            <person name="Frickenhaus S."/>
            <person name="Maumus F."/>
            <person name="Mcmullan M."/>
            <person name="Sanges R."/>
            <person name="Schmutz J."/>
            <person name="Toseland A."/>
            <person name="Valas R."/>
            <person name="Veluchamy A."/>
            <person name="Ward B.J."/>
            <person name="Allen A."/>
            <person name="Barry K."/>
            <person name="Falciatore A."/>
            <person name="Ferrante M."/>
            <person name="Fortunato A.E."/>
            <person name="Gloeckner G."/>
            <person name="Gruber A."/>
            <person name="Hipkin R."/>
            <person name="Janech M."/>
            <person name="Kroth P."/>
            <person name="Leese F."/>
            <person name="Lindquist E."/>
            <person name="Lyon B.R."/>
            <person name="Martin J."/>
            <person name="Mayer C."/>
            <person name="Parker M."/>
            <person name="Quesneville H."/>
            <person name="Raymond J."/>
            <person name="Uhlig C."/>
            <person name="Valentin K.U."/>
            <person name="Worden A.Z."/>
            <person name="Armbrust E.V."/>
            <person name="Bowler C."/>
            <person name="Green B."/>
            <person name="Moulton V."/>
            <person name="Van Oosterhout C."/>
            <person name="Grigoriev I."/>
        </authorList>
    </citation>
    <scope>NUCLEOTIDE SEQUENCE [LARGE SCALE GENOMIC DNA]</scope>
    <source>
        <strain evidence="3 4">CCMP1102</strain>
    </source>
</reference>
<dbReference type="SUPFAM" id="SSF53927">
    <property type="entry name" value="Cytidine deaminase-like"/>
    <property type="match status" value="1"/>
</dbReference>
<dbReference type="Proteomes" id="UP000095751">
    <property type="component" value="Unassembled WGS sequence"/>
</dbReference>
<dbReference type="InterPro" id="IPR035920">
    <property type="entry name" value="YhbY-like_sf"/>
</dbReference>
<dbReference type="InterPro" id="IPR002125">
    <property type="entry name" value="CMP_dCMP_dom"/>
</dbReference>
<sequence length="399" mass="42407">MSLSCRCVHSLLLLPGKRAALRITTATRSSSTSTSSLSTASSSSEISIASNDETIISSDDRSFLSQALDHAKIGAGHTFPNPAVGCVIVRQDTGDVVGAGFHPRAGSPHAEVFALLEAAGHVKSGVDAAKSVLEAGGNVLENDKDLQRLIDEYAGTVDDVSGPQKLFADSFADVPITAYVTLEPCCHYGKTPPCAESLALAKVDRVVVGFRDPNPCVDGGGVKVLQDAGIDVGMANDKGCAGIVDAFVKRILPKDYDDQSYAHMTGGHRRALRTIAGRKKTDNTLNQISWNTKGRTEKAKNEEATDGLALPAEWMENLDAVLWRDELVNLRLNKAVGKKKLAKHLGERIAASLGAHVAQVIGHTVLLYRPGMPAVLDLDALSKIDDDDGDDDDDDDDNE</sequence>
<evidence type="ECO:0000259" key="2">
    <source>
        <dbReference type="PROSITE" id="PS51747"/>
    </source>
</evidence>
<keyword evidence="1" id="KW-0694">RNA-binding</keyword>
<feature type="domain" description="CMP/dCMP-type deaminase" evidence="2">
    <location>
        <begin position="58"/>
        <end position="232"/>
    </location>
</feature>
<dbReference type="InterPro" id="IPR016193">
    <property type="entry name" value="Cytidine_deaminase-like"/>
</dbReference>
<dbReference type="EMBL" id="KV784383">
    <property type="protein sequence ID" value="OEU07842.1"/>
    <property type="molecule type" value="Genomic_DNA"/>
</dbReference>